<evidence type="ECO:0000256" key="5">
    <source>
        <dbReference type="ARBA" id="ARBA00022906"/>
    </source>
</evidence>
<feature type="transmembrane region" description="Helical" evidence="9">
    <location>
        <begin position="163"/>
        <end position="188"/>
    </location>
</feature>
<evidence type="ECO:0000256" key="1">
    <source>
        <dbReference type="ARBA" id="ARBA00004141"/>
    </source>
</evidence>
<gene>
    <name evidence="12" type="ORF">DCC81_07275</name>
</gene>
<dbReference type="Pfam" id="PF01545">
    <property type="entry name" value="Cation_efflux"/>
    <property type="match status" value="1"/>
</dbReference>
<proteinExistence type="inferred from homology"/>
<dbReference type="InterPro" id="IPR036837">
    <property type="entry name" value="Cation_efflux_CTD_sf"/>
</dbReference>
<keyword evidence="6 9" id="KW-1133">Transmembrane helix</keyword>
<dbReference type="SUPFAM" id="SSF161111">
    <property type="entry name" value="Cation efflux protein transmembrane domain-like"/>
    <property type="match status" value="1"/>
</dbReference>
<dbReference type="PANTHER" id="PTHR11562">
    <property type="entry name" value="CATION EFFLUX PROTEIN/ ZINC TRANSPORTER"/>
    <property type="match status" value="1"/>
</dbReference>
<evidence type="ECO:0000313" key="13">
    <source>
        <dbReference type="Proteomes" id="UP000244450"/>
    </source>
</evidence>
<evidence type="ECO:0000256" key="4">
    <source>
        <dbReference type="ARBA" id="ARBA00022692"/>
    </source>
</evidence>
<keyword evidence="7" id="KW-0406">Ion transport</keyword>
<dbReference type="InterPro" id="IPR027469">
    <property type="entry name" value="Cation_efflux_TMD_sf"/>
</dbReference>
<sequence length="309" mass="33605">MAHDHDHDHGHGHHHHAVIPANGHLNKAFIIGIMLNLVFVAVEFGAGFFSSSLALISDAGHNLMDVASLGLSLLAFRLAKVKPNETFTYGYRKSTVLASMFNAIILLVGMGFVAYEAIVRIGTPEVVKGNVVAIVAAIGIVVNATTALLFFRDKEHDLNVKGAYLHMVADALVSLGAVITGIVIIFTGWYWLDAVISIVIIVVIVISTWHLLSASLKLAMDAVPAGIEMEKVKACALKIPGIKAIHHIHIWGMSTTENALTARLLVDGTLNMEQVENIKNTFRHEMLHLNIQHVTLETELHLNKEACCD</sequence>
<reference evidence="12 13" key="1">
    <citation type="submission" date="2018-04" db="EMBL/GenBank/DDBJ databases">
        <title>Chitinophaga fuyangensis sp. nov., isolated from soil in a chemical factory.</title>
        <authorList>
            <person name="Chen K."/>
        </authorList>
    </citation>
    <scope>NUCLEOTIDE SEQUENCE [LARGE SCALE GENOMIC DNA]</scope>
    <source>
        <strain evidence="12 13">LY-1</strain>
    </source>
</reference>
<dbReference type="OrthoDB" id="9809646at2"/>
<dbReference type="GO" id="GO:0005886">
    <property type="term" value="C:plasma membrane"/>
    <property type="evidence" value="ECO:0007669"/>
    <property type="project" value="TreeGrafter"/>
</dbReference>
<comment type="subcellular location">
    <subcellularLocation>
        <location evidence="1">Membrane</location>
        <topology evidence="1">Multi-pass membrane protein</topology>
    </subcellularLocation>
</comment>
<dbReference type="Gene3D" id="3.30.70.1350">
    <property type="entry name" value="Cation efflux protein, cytoplasmic domain"/>
    <property type="match status" value="1"/>
</dbReference>
<dbReference type="NCBIfam" id="TIGR01297">
    <property type="entry name" value="CDF"/>
    <property type="match status" value="1"/>
</dbReference>
<dbReference type="InterPro" id="IPR002524">
    <property type="entry name" value="Cation_efflux"/>
</dbReference>
<keyword evidence="8 9" id="KW-0472">Membrane</keyword>
<keyword evidence="4 9" id="KW-0812">Transmembrane</keyword>
<dbReference type="AlphaFoldDB" id="A0A2T7BNK1"/>
<evidence type="ECO:0000259" key="10">
    <source>
        <dbReference type="Pfam" id="PF01545"/>
    </source>
</evidence>
<dbReference type="InterPro" id="IPR027470">
    <property type="entry name" value="Cation_efflux_CTD"/>
</dbReference>
<feature type="domain" description="Cation efflux protein transmembrane" evidence="10">
    <location>
        <begin position="30"/>
        <end position="217"/>
    </location>
</feature>
<evidence type="ECO:0000259" key="11">
    <source>
        <dbReference type="Pfam" id="PF16916"/>
    </source>
</evidence>
<keyword evidence="3" id="KW-0813">Transport</keyword>
<feature type="transmembrane region" description="Helical" evidence="9">
    <location>
        <begin position="28"/>
        <end position="49"/>
    </location>
</feature>
<evidence type="ECO:0000256" key="7">
    <source>
        <dbReference type="ARBA" id="ARBA00023065"/>
    </source>
</evidence>
<dbReference type="Gene3D" id="1.20.1510.10">
    <property type="entry name" value="Cation efflux protein transmembrane domain"/>
    <property type="match status" value="1"/>
</dbReference>
<feature type="transmembrane region" description="Helical" evidence="9">
    <location>
        <begin position="100"/>
        <end position="119"/>
    </location>
</feature>
<evidence type="ECO:0000256" key="2">
    <source>
        <dbReference type="ARBA" id="ARBA00008873"/>
    </source>
</evidence>
<comment type="similarity">
    <text evidence="2">Belongs to the cation diffusion facilitator (CDF) transporter (TC 2.A.4) family. SLC30A subfamily.</text>
</comment>
<dbReference type="InterPro" id="IPR058533">
    <property type="entry name" value="Cation_efflux_TM"/>
</dbReference>
<evidence type="ECO:0000256" key="6">
    <source>
        <dbReference type="ARBA" id="ARBA00022989"/>
    </source>
</evidence>
<organism evidence="12 13">
    <name type="scientific">Chitinophaga parva</name>
    <dbReference type="NCBI Taxonomy" id="2169414"/>
    <lineage>
        <taxon>Bacteria</taxon>
        <taxon>Pseudomonadati</taxon>
        <taxon>Bacteroidota</taxon>
        <taxon>Chitinophagia</taxon>
        <taxon>Chitinophagales</taxon>
        <taxon>Chitinophagaceae</taxon>
        <taxon>Chitinophaga</taxon>
    </lineage>
</organism>
<feature type="transmembrane region" description="Helical" evidence="9">
    <location>
        <begin position="131"/>
        <end position="151"/>
    </location>
</feature>
<evidence type="ECO:0000256" key="8">
    <source>
        <dbReference type="ARBA" id="ARBA00023136"/>
    </source>
</evidence>
<evidence type="ECO:0000256" key="9">
    <source>
        <dbReference type="SAM" id="Phobius"/>
    </source>
</evidence>
<keyword evidence="5" id="KW-0862">Zinc</keyword>
<dbReference type="InterPro" id="IPR050681">
    <property type="entry name" value="CDF/SLC30A"/>
</dbReference>
<feature type="domain" description="Cation efflux protein cytoplasmic" evidence="11">
    <location>
        <begin position="225"/>
        <end position="295"/>
    </location>
</feature>
<dbReference type="RefSeq" id="WP_108685894.1">
    <property type="nucleotide sequence ID" value="NZ_QCYK01000001.1"/>
</dbReference>
<dbReference type="PANTHER" id="PTHR11562:SF17">
    <property type="entry name" value="RE54080P-RELATED"/>
    <property type="match status" value="1"/>
</dbReference>
<accession>A0A2T7BNK1</accession>
<keyword evidence="5" id="KW-0864">Zinc transport</keyword>
<dbReference type="Pfam" id="PF16916">
    <property type="entry name" value="ZT_dimer"/>
    <property type="match status" value="1"/>
</dbReference>
<comment type="caution">
    <text evidence="12">The sequence shown here is derived from an EMBL/GenBank/DDBJ whole genome shotgun (WGS) entry which is preliminary data.</text>
</comment>
<evidence type="ECO:0000256" key="3">
    <source>
        <dbReference type="ARBA" id="ARBA00022448"/>
    </source>
</evidence>
<evidence type="ECO:0000313" key="12">
    <source>
        <dbReference type="EMBL" id="PUZ29255.1"/>
    </source>
</evidence>
<feature type="transmembrane region" description="Helical" evidence="9">
    <location>
        <begin position="194"/>
        <end position="212"/>
    </location>
</feature>
<dbReference type="EMBL" id="QCYK01000001">
    <property type="protein sequence ID" value="PUZ29255.1"/>
    <property type="molecule type" value="Genomic_DNA"/>
</dbReference>
<keyword evidence="13" id="KW-1185">Reference proteome</keyword>
<dbReference type="GO" id="GO:0005385">
    <property type="term" value="F:zinc ion transmembrane transporter activity"/>
    <property type="evidence" value="ECO:0007669"/>
    <property type="project" value="TreeGrafter"/>
</dbReference>
<dbReference type="Proteomes" id="UP000244450">
    <property type="component" value="Unassembled WGS sequence"/>
</dbReference>
<dbReference type="SUPFAM" id="SSF160240">
    <property type="entry name" value="Cation efflux protein cytoplasmic domain-like"/>
    <property type="match status" value="1"/>
</dbReference>
<name>A0A2T7BNK1_9BACT</name>
<protein>
    <submittedName>
        <fullName evidence="12">Cation transporter</fullName>
    </submittedName>
</protein>